<reference evidence="2 3" key="1">
    <citation type="submission" date="2017-04" db="EMBL/GenBank/DDBJ databases">
        <title>Draft genome sequence of Tuber borchii Vittad., a whitish edible truffle.</title>
        <authorList>
            <consortium name="DOE Joint Genome Institute"/>
            <person name="Murat C."/>
            <person name="Kuo A."/>
            <person name="Barry K.W."/>
            <person name="Clum A."/>
            <person name="Dockter R.B."/>
            <person name="Fauchery L."/>
            <person name="Iotti M."/>
            <person name="Kohler A."/>
            <person name="Labutti K."/>
            <person name="Lindquist E.A."/>
            <person name="Lipzen A."/>
            <person name="Ohm R.A."/>
            <person name="Wang M."/>
            <person name="Grigoriev I.V."/>
            <person name="Zambonelli A."/>
            <person name="Martin F.M."/>
        </authorList>
    </citation>
    <scope>NUCLEOTIDE SEQUENCE [LARGE SCALE GENOMIC DNA]</scope>
    <source>
        <strain evidence="2 3">Tbo3840</strain>
    </source>
</reference>
<feature type="compositionally biased region" description="Basic and acidic residues" evidence="1">
    <location>
        <begin position="161"/>
        <end position="172"/>
    </location>
</feature>
<evidence type="ECO:0000313" key="3">
    <source>
        <dbReference type="Proteomes" id="UP000244722"/>
    </source>
</evidence>
<evidence type="ECO:0000313" key="2">
    <source>
        <dbReference type="EMBL" id="PUU80975.1"/>
    </source>
</evidence>
<dbReference type="EMBL" id="NESQ01000053">
    <property type="protein sequence ID" value="PUU80975.1"/>
    <property type="molecule type" value="Genomic_DNA"/>
</dbReference>
<gene>
    <name evidence="2" type="ORF">B9Z19DRAFT_1078262</name>
</gene>
<feature type="compositionally biased region" description="Polar residues" evidence="1">
    <location>
        <begin position="175"/>
        <end position="195"/>
    </location>
</feature>
<accession>A0A2T6ZZV2</accession>
<name>A0A2T6ZZV2_TUBBO</name>
<dbReference type="OrthoDB" id="5420075at2759"/>
<organism evidence="2 3">
    <name type="scientific">Tuber borchii</name>
    <name type="common">White truffle</name>
    <dbReference type="NCBI Taxonomy" id="42251"/>
    <lineage>
        <taxon>Eukaryota</taxon>
        <taxon>Fungi</taxon>
        <taxon>Dikarya</taxon>
        <taxon>Ascomycota</taxon>
        <taxon>Pezizomycotina</taxon>
        <taxon>Pezizomycetes</taxon>
        <taxon>Pezizales</taxon>
        <taxon>Tuberaceae</taxon>
        <taxon>Tuber</taxon>
    </lineage>
</organism>
<evidence type="ECO:0000256" key="1">
    <source>
        <dbReference type="SAM" id="MobiDB-lite"/>
    </source>
</evidence>
<protein>
    <submittedName>
        <fullName evidence="2">Uncharacterized protein</fullName>
    </submittedName>
</protein>
<keyword evidence="3" id="KW-1185">Reference proteome</keyword>
<dbReference type="AlphaFoldDB" id="A0A2T6ZZV2"/>
<dbReference type="Proteomes" id="UP000244722">
    <property type="component" value="Unassembled WGS sequence"/>
</dbReference>
<feature type="region of interest" description="Disordered" evidence="1">
    <location>
        <begin position="149"/>
        <end position="293"/>
    </location>
</feature>
<sequence length="293" mass="32891">MLLRMEKCRIRAFIRDVVITLATDISRTRNRIAREISYVKNIKQAECPPSTRSHEDDPEASTLRKIKAEAPFGTLGTAGKRPHPSSVIMAQKFGGEPPLRLLPVREVVDIEKYDPEAPIELIPEGYVKQYVIDDNDNGRTSIVLLEDPSYNGYRPKKRLAKERPDTPNKLPRDNVPQTRPWQKIASSPTPTNPISHSRRRGGAQGGQVLIPEQVPRLMPYSQSQEATPVPTDRKHNWAAESGHNAGWRKDGTKNGIESDGDDEHDKDYRGDDEDETEYAGSGGTETDTEYPQT</sequence>
<proteinExistence type="predicted"/>
<comment type="caution">
    <text evidence="2">The sequence shown here is derived from an EMBL/GenBank/DDBJ whole genome shotgun (WGS) entry which is preliminary data.</text>
</comment>